<dbReference type="GO" id="GO:0002949">
    <property type="term" value="P:tRNA threonylcarbamoyladenosine modification"/>
    <property type="evidence" value="ECO:0007669"/>
    <property type="project" value="InterPro"/>
</dbReference>
<feature type="domain" description="Gcp-like" evidence="1">
    <location>
        <begin position="32"/>
        <end position="148"/>
    </location>
</feature>
<evidence type="ECO:0000313" key="3">
    <source>
        <dbReference type="Proteomes" id="UP000594464"/>
    </source>
</evidence>
<dbReference type="AlphaFoldDB" id="A0A7T0C3D3"/>
<dbReference type="InterPro" id="IPR022496">
    <property type="entry name" value="T6A_TsaB"/>
</dbReference>
<protein>
    <submittedName>
        <fullName evidence="2">tRNA (Adenosine(37)-N6)-threonylcarbamoyltransferase complex dimerization subunit type 1 TsaB</fullName>
    </submittedName>
</protein>
<dbReference type="PANTHER" id="PTHR11735:SF11">
    <property type="entry name" value="TRNA THREONYLCARBAMOYLADENOSINE BIOSYNTHESIS PROTEIN TSAB"/>
    <property type="match status" value="1"/>
</dbReference>
<accession>A0A7T0C3D3</accession>
<evidence type="ECO:0000259" key="1">
    <source>
        <dbReference type="Pfam" id="PF00814"/>
    </source>
</evidence>
<dbReference type="KEGG" id="nva:G3M78_10375"/>
<name>A0A7T0C3D3_9BACT</name>
<dbReference type="SUPFAM" id="SSF53067">
    <property type="entry name" value="Actin-like ATPase domain"/>
    <property type="match status" value="2"/>
</dbReference>
<dbReference type="EMBL" id="CP048620">
    <property type="protein sequence ID" value="QPJ65773.1"/>
    <property type="molecule type" value="Genomic_DNA"/>
</dbReference>
<keyword evidence="2" id="KW-0808">Transferase</keyword>
<gene>
    <name evidence="2" type="primary">tsaB</name>
    <name evidence="2" type="ORF">G3M78_10375</name>
</gene>
<dbReference type="InterPro" id="IPR000905">
    <property type="entry name" value="Gcp-like_dom"/>
</dbReference>
<dbReference type="NCBIfam" id="TIGR03725">
    <property type="entry name" value="T6A_YeaZ"/>
    <property type="match status" value="1"/>
</dbReference>
<reference evidence="3" key="1">
    <citation type="submission" date="2020-02" db="EMBL/GenBank/DDBJ databases">
        <title>Genomic and physiological characterization of two novel Nitrospinaceae genera.</title>
        <authorList>
            <person name="Mueller A.J."/>
            <person name="Jung M.-Y."/>
            <person name="Strachan C.R."/>
            <person name="Herbold C.W."/>
            <person name="Kirkegaard R.H."/>
            <person name="Daims H."/>
        </authorList>
    </citation>
    <scope>NUCLEOTIDE SEQUENCE [LARGE SCALE GENOMIC DNA]</scope>
</reference>
<dbReference type="GO" id="GO:0016740">
    <property type="term" value="F:transferase activity"/>
    <property type="evidence" value="ECO:0007669"/>
    <property type="project" value="UniProtKB-KW"/>
</dbReference>
<dbReference type="CDD" id="cd24032">
    <property type="entry name" value="ASKHA_NBD_TsaB"/>
    <property type="match status" value="1"/>
</dbReference>
<dbReference type="Gene3D" id="3.30.420.40">
    <property type="match status" value="2"/>
</dbReference>
<proteinExistence type="predicted"/>
<dbReference type="PANTHER" id="PTHR11735">
    <property type="entry name" value="TRNA N6-ADENOSINE THREONYLCARBAMOYLTRANSFERASE"/>
    <property type="match status" value="1"/>
</dbReference>
<dbReference type="InterPro" id="IPR043129">
    <property type="entry name" value="ATPase_NBD"/>
</dbReference>
<dbReference type="GO" id="GO:0005829">
    <property type="term" value="C:cytosol"/>
    <property type="evidence" value="ECO:0007669"/>
    <property type="project" value="TreeGrafter"/>
</dbReference>
<dbReference type="Proteomes" id="UP000594464">
    <property type="component" value="Chromosome"/>
</dbReference>
<evidence type="ECO:0000313" key="2">
    <source>
        <dbReference type="EMBL" id="QPJ65773.1"/>
    </source>
</evidence>
<organism evidence="2 3">
    <name type="scientific">Candidatus Nitrohelix vancouverensis</name>
    <dbReference type="NCBI Taxonomy" id="2705534"/>
    <lineage>
        <taxon>Bacteria</taxon>
        <taxon>Pseudomonadati</taxon>
        <taxon>Nitrospinota/Tectimicrobiota group</taxon>
        <taxon>Nitrospinota</taxon>
        <taxon>Nitrospinia</taxon>
        <taxon>Nitrospinales</taxon>
        <taxon>Nitrospinaceae</taxon>
        <taxon>Candidatus Nitrohelix</taxon>
    </lineage>
</organism>
<dbReference type="Pfam" id="PF00814">
    <property type="entry name" value="TsaD"/>
    <property type="match status" value="1"/>
</dbReference>
<sequence>MKILGIDSSTTTASVSLIQDSCILYETTNDRTRTHSDKALEMVDQVLKHADCQLNEIDGFCVTSGPGSFTGLRVGVSLAKGLVMVVQKPLFGASTLEAVARSIPRVEGPICAFLDARKKQVYAALFQYEGETLERLSGDRAMNPEALCDEIIKPTIFVGSGLETYESFFREQLGERFLDAPKPMQTIASSAALLGRSAFLSNSQTEINQLTIQYARKAEAEFKQPDITKKEGRSNGN</sequence>